<proteinExistence type="predicted"/>
<organism evidence="1 2">
    <name type="scientific">Persea americana</name>
    <name type="common">Avocado</name>
    <dbReference type="NCBI Taxonomy" id="3435"/>
    <lineage>
        <taxon>Eukaryota</taxon>
        <taxon>Viridiplantae</taxon>
        <taxon>Streptophyta</taxon>
        <taxon>Embryophyta</taxon>
        <taxon>Tracheophyta</taxon>
        <taxon>Spermatophyta</taxon>
        <taxon>Magnoliopsida</taxon>
        <taxon>Magnoliidae</taxon>
        <taxon>Laurales</taxon>
        <taxon>Lauraceae</taxon>
        <taxon>Persea</taxon>
    </lineage>
</organism>
<keyword evidence="2" id="KW-1185">Reference proteome</keyword>
<gene>
    <name evidence="1" type="ORF">MRB53_003402</name>
</gene>
<reference evidence="1 2" key="1">
    <citation type="journal article" date="2022" name="Hortic Res">
        <title>A haplotype resolved chromosomal level avocado genome allows analysis of novel avocado genes.</title>
        <authorList>
            <person name="Nath O."/>
            <person name="Fletcher S.J."/>
            <person name="Hayward A."/>
            <person name="Shaw L.M."/>
            <person name="Masouleh A.K."/>
            <person name="Furtado A."/>
            <person name="Henry R.J."/>
            <person name="Mitter N."/>
        </authorList>
    </citation>
    <scope>NUCLEOTIDE SEQUENCE [LARGE SCALE GENOMIC DNA]</scope>
    <source>
        <strain evidence="2">cv. Hass</strain>
    </source>
</reference>
<comment type="caution">
    <text evidence="1">The sequence shown here is derived from an EMBL/GenBank/DDBJ whole genome shotgun (WGS) entry which is preliminary data.</text>
</comment>
<accession>A0ACC2MXI0</accession>
<dbReference type="EMBL" id="CM056809">
    <property type="protein sequence ID" value="KAJ8650379.1"/>
    <property type="molecule type" value="Genomic_DNA"/>
</dbReference>
<evidence type="ECO:0000313" key="2">
    <source>
        <dbReference type="Proteomes" id="UP001234297"/>
    </source>
</evidence>
<protein>
    <submittedName>
        <fullName evidence="1">Uncharacterized protein</fullName>
    </submittedName>
</protein>
<dbReference type="Proteomes" id="UP001234297">
    <property type="component" value="Chromosome 1"/>
</dbReference>
<name>A0ACC2MXI0_PERAE</name>
<evidence type="ECO:0000313" key="1">
    <source>
        <dbReference type="EMBL" id="KAJ8650379.1"/>
    </source>
</evidence>
<sequence>MGRLSKFFGVIVLVHVLLSIHPSIASRVLCGDVVWKTGQGLVLESLQRGPVPPSGPSGCTYVAGNPGPSCLVNEMNVAGSVFGRANAYPELTIPFGVATNQW</sequence>